<dbReference type="PANTHER" id="PTHR43080">
    <property type="entry name" value="CBS DOMAIN-CONTAINING PROTEIN CBSX3, MITOCHONDRIAL"/>
    <property type="match status" value="1"/>
</dbReference>
<feature type="domain" description="CBS" evidence="2">
    <location>
        <begin position="7"/>
        <end position="62"/>
    </location>
</feature>
<dbReference type="InterPro" id="IPR051257">
    <property type="entry name" value="Diverse_CBS-Domain"/>
</dbReference>
<feature type="domain" description="CBS" evidence="2">
    <location>
        <begin position="104"/>
        <end position="159"/>
    </location>
</feature>
<dbReference type="Gene3D" id="3.10.580.10">
    <property type="entry name" value="CBS-domain"/>
    <property type="match status" value="1"/>
</dbReference>
<evidence type="ECO:0000256" key="1">
    <source>
        <dbReference type="ARBA" id="ARBA00023122"/>
    </source>
</evidence>
<name>A0A0W8F9G1_9ZZZZ</name>
<keyword evidence="1" id="KW-0129">CBS domain</keyword>
<protein>
    <submittedName>
        <fullName evidence="3">Cbs domain protein</fullName>
    </submittedName>
</protein>
<dbReference type="InterPro" id="IPR046342">
    <property type="entry name" value="CBS_dom_sf"/>
</dbReference>
<evidence type="ECO:0000313" key="3">
    <source>
        <dbReference type="EMBL" id="KUG17517.1"/>
    </source>
</evidence>
<accession>A0A0W8F9G1</accession>
<comment type="caution">
    <text evidence="3">The sequence shown here is derived from an EMBL/GenBank/DDBJ whole genome shotgun (WGS) entry which is preliminary data.</text>
</comment>
<reference evidence="3" key="1">
    <citation type="journal article" date="2015" name="Proc. Natl. Acad. Sci. U.S.A.">
        <title>Networks of energetic and metabolic interactions define dynamics in microbial communities.</title>
        <authorList>
            <person name="Embree M."/>
            <person name="Liu J.K."/>
            <person name="Al-Bassam M.M."/>
            <person name="Zengler K."/>
        </authorList>
    </citation>
    <scope>NUCLEOTIDE SEQUENCE</scope>
</reference>
<dbReference type="AlphaFoldDB" id="A0A0W8F9G1"/>
<evidence type="ECO:0000259" key="2">
    <source>
        <dbReference type="PROSITE" id="PS51371"/>
    </source>
</evidence>
<dbReference type="CDD" id="cd04586">
    <property type="entry name" value="CBS_pair_BON_assoc"/>
    <property type="match status" value="1"/>
</dbReference>
<dbReference type="InterPro" id="IPR000644">
    <property type="entry name" value="CBS_dom"/>
</dbReference>
<organism evidence="3">
    <name type="scientific">hydrocarbon metagenome</name>
    <dbReference type="NCBI Taxonomy" id="938273"/>
    <lineage>
        <taxon>unclassified sequences</taxon>
        <taxon>metagenomes</taxon>
        <taxon>ecological metagenomes</taxon>
    </lineage>
</organism>
<dbReference type="SMART" id="SM00116">
    <property type="entry name" value="CBS"/>
    <property type="match status" value="2"/>
</dbReference>
<proteinExistence type="predicted"/>
<dbReference type="PANTHER" id="PTHR43080:SF2">
    <property type="entry name" value="CBS DOMAIN-CONTAINING PROTEIN"/>
    <property type="match status" value="1"/>
</dbReference>
<sequence>MKVRDVMNVMPVSVQASANVSEAARLLRENKISGMPVLDGERLVGIVSESDLLRLLSVEDESEGSLWLPSPFEIFEVPFRDLVKWERMRSSLKEIPEKEVADVMSRNLHEIGPDDSIEEAASIMTRHRINRLPVVEDGRLVGIVTRGDIISGLGMAHAED</sequence>
<dbReference type="SUPFAM" id="SSF54631">
    <property type="entry name" value="CBS-domain pair"/>
    <property type="match status" value="1"/>
</dbReference>
<dbReference type="PROSITE" id="PS51371">
    <property type="entry name" value="CBS"/>
    <property type="match status" value="2"/>
</dbReference>
<dbReference type="Pfam" id="PF00571">
    <property type="entry name" value="CBS"/>
    <property type="match status" value="2"/>
</dbReference>
<dbReference type="EMBL" id="LNQE01001436">
    <property type="protein sequence ID" value="KUG17517.1"/>
    <property type="molecule type" value="Genomic_DNA"/>
</dbReference>
<gene>
    <name evidence="3" type="ORF">ASZ90_012788</name>
</gene>